<dbReference type="RefSeq" id="WP_090621756.1">
    <property type="nucleotide sequence ID" value="NZ_FOFD01000007.1"/>
</dbReference>
<organism evidence="1 2">
    <name type="scientific">Natrinema salaciae</name>
    <dbReference type="NCBI Taxonomy" id="1186196"/>
    <lineage>
        <taxon>Archaea</taxon>
        <taxon>Methanobacteriati</taxon>
        <taxon>Methanobacteriota</taxon>
        <taxon>Stenosarchaea group</taxon>
        <taxon>Halobacteria</taxon>
        <taxon>Halobacteriales</taxon>
        <taxon>Natrialbaceae</taxon>
        <taxon>Natrinema</taxon>
    </lineage>
</organism>
<proteinExistence type="predicted"/>
<accession>A0A1H9RGP4</accession>
<dbReference type="EMBL" id="FOFD01000007">
    <property type="protein sequence ID" value="SER71163.1"/>
    <property type="molecule type" value="Genomic_DNA"/>
</dbReference>
<keyword evidence="2" id="KW-1185">Reference proteome</keyword>
<dbReference type="OrthoDB" id="217868at2157"/>
<dbReference type="AlphaFoldDB" id="A0A1H9RGP4"/>
<evidence type="ECO:0000313" key="1">
    <source>
        <dbReference type="EMBL" id="SER71163.1"/>
    </source>
</evidence>
<sequence>MSDESLFGAISLTDQVILLGVAELASDDETPVQTHDLRRYCREHLPEADTEVVGTITEADVIRSLYRLEDADLVDEVEPSTTSPTGKGRPAYTLGVSIDAVYDGVDDALLDRKSD</sequence>
<gene>
    <name evidence="1" type="ORF">SAMN04489841_4370</name>
</gene>
<name>A0A1H9RGP4_9EURY</name>
<reference evidence="2" key="1">
    <citation type="submission" date="2016-10" db="EMBL/GenBank/DDBJ databases">
        <authorList>
            <person name="Varghese N."/>
            <person name="Submissions S."/>
        </authorList>
    </citation>
    <scope>NUCLEOTIDE SEQUENCE [LARGE SCALE GENOMIC DNA]</scope>
    <source>
        <strain evidence="2">DSM 25055</strain>
    </source>
</reference>
<protein>
    <submittedName>
        <fullName evidence="1">Uncharacterized protein</fullName>
    </submittedName>
</protein>
<dbReference type="Proteomes" id="UP000199114">
    <property type="component" value="Unassembled WGS sequence"/>
</dbReference>
<evidence type="ECO:0000313" key="2">
    <source>
        <dbReference type="Proteomes" id="UP000199114"/>
    </source>
</evidence>